<protein>
    <recommendedName>
        <fullName evidence="3">Anti-sigma factor</fullName>
    </recommendedName>
</protein>
<evidence type="ECO:0000313" key="2">
    <source>
        <dbReference type="Proteomes" id="UP000229631"/>
    </source>
</evidence>
<proteinExistence type="predicted"/>
<sequence length="154" mass="16821">MTRKELLVGIFVILAIVGIAIGVKKAKKTPLLPLTLPSPSVVEQIQKTFNVTIPTDVEKTDLTKVGDMEGVGIATRKWQNGEFTLTILADLPDPAAGELYQAWLQKDGGEKIFLGNLRIAKGGYLLDFESTTNYPDYKKVIVATQKANILEGSF</sequence>
<evidence type="ECO:0008006" key="3">
    <source>
        <dbReference type="Google" id="ProtNLM"/>
    </source>
</evidence>
<comment type="caution">
    <text evidence="1">The sequence shown here is derived from an EMBL/GenBank/DDBJ whole genome shotgun (WGS) entry which is preliminary data.</text>
</comment>
<reference evidence="2" key="1">
    <citation type="submission" date="2017-09" db="EMBL/GenBank/DDBJ databases">
        <title>Depth-based differentiation of microbial function through sediment-hosted aquifers and enrichment of novel symbionts in the deep terrestrial subsurface.</title>
        <authorList>
            <person name="Probst A.J."/>
            <person name="Ladd B."/>
            <person name="Jarett J.K."/>
            <person name="Geller-Mcgrath D.E."/>
            <person name="Sieber C.M.K."/>
            <person name="Emerson J.B."/>
            <person name="Anantharaman K."/>
            <person name="Thomas B.C."/>
            <person name="Malmstrom R."/>
            <person name="Stieglmeier M."/>
            <person name="Klingl A."/>
            <person name="Woyke T."/>
            <person name="Ryan C.M."/>
            <person name="Banfield J.F."/>
        </authorList>
    </citation>
    <scope>NUCLEOTIDE SEQUENCE [LARGE SCALE GENOMIC DNA]</scope>
</reference>
<gene>
    <name evidence="1" type="ORF">COS54_00390</name>
</gene>
<organism evidence="1 2">
    <name type="scientific">Candidatus Shapirobacteria bacterium CG03_land_8_20_14_0_80_39_12</name>
    <dbReference type="NCBI Taxonomy" id="1974879"/>
    <lineage>
        <taxon>Bacteria</taxon>
        <taxon>Candidatus Shapironibacteriota</taxon>
    </lineage>
</organism>
<dbReference type="AlphaFoldDB" id="A0A2M7BFI5"/>
<evidence type="ECO:0000313" key="1">
    <source>
        <dbReference type="EMBL" id="PIV01830.1"/>
    </source>
</evidence>
<accession>A0A2M7BFI5</accession>
<dbReference type="EMBL" id="PEVC01000010">
    <property type="protein sequence ID" value="PIV01830.1"/>
    <property type="molecule type" value="Genomic_DNA"/>
</dbReference>
<name>A0A2M7BFI5_9BACT</name>
<dbReference type="Proteomes" id="UP000229631">
    <property type="component" value="Unassembled WGS sequence"/>
</dbReference>